<sequence>MSNDVHDNAARHRFELDLDGHTAFSTYRREGTLLTILHTEVPQELNGRGIGSKLVRGVLDIARAEGSKVKPLCPFVASYMDKHPEYADLRA</sequence>
<name>A0A345ZT50_9HYPH</name>
<evidence type="ECO:0000259" key="1">
    <source>
        <dbReference type="PROSITE" id="PS51729"/>
    </source>
</evidence>
<keyword evidence="2" id="KW-0808">Transferase</keyword>
<dbReference type="RefSeq" id="WP_115689423.1">
    <property type="nucleotide sequence ID" value="NZ_CP031417.1"/>
</dbReference>
<protein>
    <submittedName>
        <fullName evidence="2">N-acetyltransferase</fullName>
    </submittedName>
</protein>
<evidence type="ECO:0000313" key="2">
    <source>
        <dbReference type="EMBL" id="AXK80097.1"/>
    </source>
</evidence>
<dbReference type="PANTHER" id="PTHR31435:SF10">
    <property type="entry name" value="BSR4717 PROTEIN"/>
    <property type="match status" value="1"/>
</dbReference>
<dbReference type="GO" id="GO:0016740">
    <property type="term" value="F:transferase activity"/>
    <property type="evidence" value="ECO:0007669"/>
    <property type="project" value="UniProtKB-KW"/>
</dbReference>
<organism evidence="2 3">
    <name type="scientific">Pseudolabrys taiwanensis</name>
    <dbReference type="NCBI Taxonomy" id="331696"/>
    <lineage>
        <taxon>Bacteria</taxon>
        <taxon>Pseudomonadati</taxon>
        <taxon>Pseudomonadota</taxon>
        <taxon>Alphaproteobacteria</taxon>
        <taxon>Hyphomicrobiales</taxon>
        <taxon>Xanthobacteraceae</taxon>
        <taxon>Pseudolabrys</taxon>
    </lineage>
</organism>
<dbReference type="PROSITE" id="PS51729">
    <property type="entry name" value="GNAT_YJDJ"/>
    <property type="match status" value="1"/>
</dbReference>
<proteinExistence type="predicted"/>
<dbReference type="OrthoDB" id="9800945at2"/>
<accession>A0A345ZT50</accession>
<dbReference type="InterPro" id="IPR031165">
    <property type="entry name" value="GNAT_YJDJ"/>
</dbReference>
<feature type="domain" description="N-acetyltransferase" evidence="1">
    <location>
        <begin position="6"/>
        <end position="91"/>
    </location>
</feature>
<dbReference type="AlphaFoldDB" id="A0A345ZT50"/>
<reference evidence="2 3" key="1">
    <citation type="submission" date="2018-07" db="EMBL/GenBank/DDBJ databases">
        <authorList>
            <person name="Quirk P.G."/>
            <person name="Krulwich T.A."/>
        </authorList>
    </citation>
    <scope>NUCLEOTIDE SEQUENCE [LARGE SCALE GENOMIC DNA]</scope>
    <source>
        <strain evidence="2 3">CC-BB4</strain>
    </source>
</reference>
<dbReference type="InterPro" id="IPR016181">
    <property type="entry name" value="Acyl_CoA_acyltransferase"/>
</dbReference>
<dbReference type="PANTHER" id="PTHR31435">
    <property type="entry name" value="PROTEIN NATD1"/>
    <property type="match status" value="1"/>
</dbReference>
<gene>
    <name evidence="2" type="ORF">DW352_05945</name>
</gene>
<dbReference type="Gene3D" id="3.40.630.30">
    <property type="match status" value="1"/>
</dbReference>
<dbReference type="SUPFAM" id="SSF55729">
    <property type="entry name" value="Acyl-CoA N-acyltransferases (Nat)"/>
    <property type="match status" value="1"/>
</dbReference>
<dbReference type="Pfam" id="PF14542">
    <property type="entry name" value="Acetyltransf_CG"/>
    <property type="match status" value="1"/>
</dbReference>
<dbReference type="Proteomes" id="UP000254889">
    <property type="component" value="Chromosome"/>
</dbReference>
<keyword evidence="3" id="KW-1185">Reference proteome</keyword>
<dbReference type="EMBL" id="CP031417">
    <property type="protein sequence ID" value="AXK80097.1"/>
    <property type="molecule type" value="Genomic_DNA"/>
</dbReference>
<dbReference type="InterPro" id="IPR045057">
    <property type="entry name" value="Gcn5-rel_NAT"/>
</dbReference>
<evidence type="ECO:0000313" key="3">
    <source>
        <dbReference type="Proteomes" id="UP000254889"/>
    </source>
</evidence>
<dbReference type="KEGG" id="ptaw:DW352_05945"/>